<evidence type="ECO:0000313" key="1">
    <source>
        <dbReference type="EMBL" id="QFS51076.1"/>
    </source>
</evidence>
<protein>
    <submittedName>
        <fullName evidence="1">Uncharacterized protein</fullName>
    </submittedName>
</protein>
<dbReference type="RefSeq" id="WP_152591769.1">
    <property type="nucleotide sequence ID" value="NZ_CP045227.1"/>
</dbReference>
<dbReference type="KEGG" id="nsh:GXM_08570"/>
<gene>
    <name evidence="1" type="ORF">GXM_08570</name>
</gene>
<evidence type="ECO:0000313" key="2">
    <source>
        <dbReference type="Proteomes" id="UP000326678"/>
    </source>
</evidence>
<name>A0A5P8WFY6_9NOSO</name>
<proteinExistence type="predicted"/>
<dbReference type="EMBL" id="CP045227">
    <property type="protein sequence ID" value="QFS51076.1"/>
    <property type="molecule type" value="Genomic_DNA"/>
</dbReference>
<sequence length="170" mass="18318">MDVWNLGKLGVVIVGAIALSGNSAIATINQGVTLDNNLNVPTLNTAIKKHNRLGDDALKINHNTKQTQFQNINAVGKKKILLACGFPWRGNCICLSPTLSIFSQRDTPRLGNLTPIPNCTKRSPKACAASSPRSQPGGLFQLQQGLYLNLVPFPPFPCREGEFQSLSPLA</sequence>
<organism evidence="1 2">
    <name type="scientific">Nostoc sphaeroides CCNUC1</name>
    <dbReference type="NCBI Taxonomy" id="2653204"/>
    <lineage>
        <taxon>Bacteria</taxon>
        <taxon>Bacillati</taxon>
        <taxon>Cyanobacteriota</taxon>
        <taxon>Cyanophyceae</taxon>
        <taxon>Nostocales</taxon>
        <taxon>Nostocaceae</taxon>
        <taxon>Nostoc</taxon>
    </lineage>
</organism>
<reference evidence="1 2" key="1">
    <citation type="submission" date="2019-10" db="EMBL/GenBank/DDBJ databases">
        <title>Genomic and transcriptomic insights into the perfect genentic adaptation of a filamentous nitrogen-fixing cyanobacterium to rice fields.</title>
        <authorList>
            <person name="Chen Z."/>
        </authorList>
    </citation>
    <scope>NUCLEOTIDE SEQUENCE [LARGE SCALE GENOMIC DNA]</scope>
    <source>
        <strain evidence="1">CCNUC1</strain>
    </source>
</reference>
<keyword evidence="2" id="KW-1185">Reference proteome</keyword>
<dbReference type="AlphaFoldDB" id="A0A5P8WFY6"/>
<accession>A0A5P8WFY6</accession>
<dbReference type="Proteomes" id="UP000326678">
    <property type="component" value="Chromosome Gxm2"/>
</dbReference>